<dbReference type="Pfam" id="PF13193">
    <property type="entry name" value="AMP-binding_C"/>
    <property type="match status" value="1"/>
</dbReference>
<evidence type="ECO:0000259" key="2">
    <source>
        <dbReference type="Pfam" id="PF13193"/>
    </source>
</evidence>
<comment type="similarity">
    <text evidence="1">Belongs to the ATP-dependent AMP-binding enzyme family.</text>
</comment>
<dbReference type="PANTHER" id="PTHR43201:SF8">
    <property type="entry name" value="ACYL-COA SYNTHETASE FAMILY MEMBER 3"/>
    <property type="match status" value="1"/>
</dbReference>
<evidence type="ECO:0000313" key="3">
    <source>
        <dbReference type="EMBL" id="CAF9914869.1"/>
    </source>
</evidence>
<evidence type="ECO:0000313" key="4">
    <source>
        <dbReference type="Proteomes" id="UP000664521"/>
    </source>
</evidence>
<evidence type="ECO:0000256" key="1">
    <source>
        <dbReference type="ARBA" id="ARBA00006432"/>
    </source>
</evidence>
<proteinExistence type="inferred from homology"/>
<dbReference type="SUPFAM" id="SSF56801">
    <property type="entry name" value="Acetyl-CoA synthetase-like"/>
    <property type="match status" value="2"/>
</dbReference>
<dbReference type="GO" id="GO:0031956">
    <property type="term" value="F:medium-chain fatty acid-CoA ligase activity"/>
    <property type="evidence" value="ECO:0007669"/>
    <property type="project" value="TreeGrafter"/>
</dbReference>
<reference evidence="3" key="1">
    <citation type="submission" date="2021-03" db="EMBL/GenBank/DDBJ databases">
        <authorList>
            <person name="Tagirdzhanova G."/>
        </authorList>
    </citation>
    <scope>NUCLEOTIDE SEQUENCE</scope>
</reference>
<accession>A0A8H3EYJ7</accession>
<dbReference type="AlphaFoldDB" id="A0A8H3EYJ7"/>
<dbReference type="PANTHER" id="PTHR43201">
    <property type="entry name" value="ACYL-COA SYNTHETASE"/>
    <property type="match status" value="1"/>
</dbReference>
<name>A0A8H3EYJ7_9LECA</name>
<dbReference type="InterPro" id="IPR045851">
    <property type="entry name" value="AMP-bd_C_sf"/>
</dbReference>
<protein>
    <recommendedName>
        <fullName evidence="2">AMP-binding enzyme C-terminal domain-containing protein</fullName>
    </recommendedName>
</protein>
<dbReference type="OrthoDB" id="6614653at2759"/>
<feature type="domain" description="AMP-binding enzyme C-terminal" evidence="2">
    <location>
        <begin position="86"/>
        <end position="167"/>
    </location>
</feature>
<organism evidence="3 4">
    <name type="scientific">Heterodermia speciosa</name>
    <dbReference type="NCBI Taxonomy" id="116794"/>
    <lineage>
        <taxon>Eukaryota</taxon>
        <taxon>Fungi</taxon>
        <taxon>Dikarya</taxon>
        <taxon>Ascomycota</taxon>
        <taxon>Pezizomycotina</taxon>
        <taxon>Lecanoromycetes</taxon>
        <taxon>OSLEUM clade</taxon>
        <taxon>Lecanoromycetidae</taxon>
        <taxon>Caliciales</taxon>
        <taxon>Physciaceae</taxon>
        <taxon>Heterodermia</taxon>
    </lineage>
</organism>
<dbReference type="Gene3D" id="2.30.38.10">
    <property type="entry name" value="Luciferase, Domain 3"/>
    <property type="match status" value="1"/>
</dbReference>
<sequence length="217" mass="24180">MNNVFDKNGYYRTGDFVRCEDDGTLFILGRASQDGEQSYECLRPFLRSFDSVQILLDCRTLVHTADHPIPSSVIRFSGYKVFALDVEDALLKNPHISTAVVLGVADHTVGQRISALIVIEPTSSQQVSLATLRRSLALEQHIAVYKLPTLLRVLDPWEEIPQTQSGKVSKAAVREKFFSSNDVASEKVEVWDLKRKDEGFPGRAWDWAGIGEGATPT</sequence>
<comment type="caution">
    <text evidence="3">The sequence shown here is derived from an EMBL/GenBank/DDBJ whole genome shotgun (WGS) entry which is preliminary data.</text>
</comment>
<dbReference type="InterPro" id="IPR025110">
    <property type="entry name" value="AMP-bd_C"/>
</dbReference>
<dbReference type="GO" id="GO:0006631">
    <property type="term" value="P:fatty acid metabolic process"/>
    <property type="evidence" value="ECO:0007669"/>
    <property type="project" value="TreeGrafter"/>
</dbReference>
<dbReference type="Gene3D" id="3.30.300.30">
    <property type="match status" value="1"/>
</dbReference>
<keyword evidence="4" id="KW-1185">Reference proteome</keyword>
<gene>
    <name evidence="3" type="ORF">HETSPECPRED_002225</name>
</gene>
<dbReference type="Proteomes" id="UP000664521">
    <property type="component" value="Unassembled WGS sequence"/>
</dbReference>
<dbReference type="EMBL" id="CAJPDS010000015">
    <property type="protein sequence ID" value="CAF9914869.1"/>
    <property type="molecule type" value="Genomic_DNA"/>
</dbReference>